<comment type="catalytic activity">
    <reaction evidence="15">
        <text>13-(9Z-hexadecenoyloxy)-octadecanoate + H2O = 13-hydroxy-octadecanoate + (9Z)-hexadecenoate + H(+)</text>
        <dbReference type="Rhea" id="RHEA:52076"/>
        <dbReference type="ChEBI" id="CHEBI:15377"/>
        <dbReference type="ChEBI" id="CHEBI:15378"/>
        <dbReference type="ChEBI" id="CHEBI:32372"/>
        <dbReference type="ChEBI" id="CHEBI:136304"/>
        <dbReference type="ChEBI" id="CHEBI:136315"/>
    </reaction>
    <physiologicalReaction direction="left-to-right" evidence="15">
        <dbReference type="Rhea" id="RHEA:52077"/>
    </physiologicalReaction>
</comment>
<sequence length="240" mass="28149">MNHHIYFRILGYMVTITMHVSNIVVMANSFHGEPMKNQYVRHFSEMQCFFFTCWTFTFQTVHAAIALYMDILTLKNSKSAEFELPKLLETCRDALFTVLVWPSTVLVVTIFWTFFLYDRQLIFPKDIDLVITKTSNHIMHTCILPAILWEVMFRSRKAPKTHTWNLLLVWLAAVIYFSVLFFLHAVRGVWVYPIFGVLTGSIFFYVFIASVFAILVPIYCSQWALNSLIWDSRITSKKIT</sequence>
<comment type="catalytic activity">
    <reaction evidence="7">
        <text>12-hexadecanoyloxy-octadecanoate + H2O = 12-hydroxyoctadecanoate + hexadecanoate + H(+)</text>
        <dbReference type="Rhea" id="RHEA:52056"/>
        <dbReference type="ChEBI" id="CHEBI:7896"/>
        <dbReference type="ChEBI" id="CHEBI:15377"/>
        <dbReference type="ChEBI" id="CHEBI:15378"/>
        <dbReference type="ChEBI" id="CHEBI:83677"/>
        <dbReference type="ChEBI" id="CHEBI:84201"/>
    </reaction>
    <physiologicalReaction direction="left-to-right" evidence="7">
        <dbReference type="Rhea" id="RHEA:52057"/>
    </physiologicalReaction>
</comment>
<evidence type="ECO:0000256" key="14">
    <source>
        <dbReference type="ARBA" id="ARBA00049296"/>
    </source>
</evidence>
<evidence type="ECO:0000256" key="15">
    <source>
        <dbReference type="ARBA" id="ARBA00049322"/>
    </source>
</evidence>
<dbReference type="EMBL" id="NWSH01008210">
    <property type="protein sequence ID" value="PCG62652.1"/>
    <property type="molecule type" value="Genomic_DNA"/>
</dbReference>
<evidence type="ECO:0000256" key="8">
    <source>
        <dbReference type="ARBA" id="ARBA00047427"/>
    </source>
</evidence>
<evidence type="ECO:0000256" key="13">
    <source>
        <dbReference type="ARBA" id="ARBA00049221"/>
    </source>
</evidence>
<feature type="transmembrane region" description="Helical" evidence="17">
    <location>
        <begin position="48"/>
        <end position="69"/>
    </location>
</feature>
<evidence type="ECO:0008006" key="19">
    <source>
        <dbReference type="Google" id="ProtNLM"/>
    </source>
</evidence>
<feature type="transmembrane region" description="Helical" evidence="17">
    <location>
        <begin position="94"/>
        <end position="117"/>
    </location>
</feature>
<comment type="catalytic activity">
    <reaction evidence="1">
        <text>9-(9Z-hexadecenoyloxy)-octadecanoate + H2O = (9Z)-hexadecenoate + 9-hydroxy-octadecanoate + H(+)</text>
        <dbReference type="Rhea" id="RHEA:52068"/>
        <dbReference type="ChEBI" id="CHEBI:15377"/>
        <dbReference type="ChEBI" id="CHEBI:15378"/>
        <dbReference type="ChEBI" id="CHEBI:32372"/>
        <dbReference type="ChEBI" id="CHEBI:136286"/>
        <dbReference type="ChEBI" id="CHEBI:136309"/>
    </reaction>
    <physiologicalReaction direction="left-to-right" evidence="1">
        <dbReference type="Rhea" id="RHEA:52069"/>
    </physiologicalReaction>
</comment>
<feature type="transmembrane region" description="Helical" evidence="17">
    <location>
        <begin position="190"/>
        <end position="220"/>
    </location>
</feature>
<comment type="catalytic activity">
    <reaction evidence="16">
        <text>12-(9Z-hexadecenoyloxy)-octadecanoate + H2O = 12-hydroxyoctadecanoate + (9Z)-hexadecenoate + H(+)</text>
        <dbReference type="Rhea" id="RHEA:52072"/>
        <dbReference type="ChEBI" id="CHEBI:15377"/>
        <dbReference type="ChEBI" id="CHEBI:15378"/>
        <dbReference type="ChEBI" id="CHEBI:32372"/>
        <dbReference type="ChEBI" id="CHEBI:84201"/>
        <dbReference type="ChEBI" id="CHEBI:136312"/>
    </reaction>
    <physiologicalReaction direction="left-to-right" evidence="16">
        <dbReference type="Rhea" id="RHEA:52073"/>
    </physiologicalReaction>
</comment>
<comment type="catalytic activity">
    <reaction evidence="13">
        <text>9-octadecanoyloxy-octadecanoate + H2O = 9-hydroxy-octadecanoate + octadecanoate + H(+)</text>
        <dbReference type="Rhea" id="RHEA:52096"/>
        <dbReference type="ChEBI" id="CHEBI:15377"/>
        <dbReference type="ChEBI" id="CHEBI:15378"/>
        <dbReference type="ChEBI" id="CHEBI:25629"/>
        <dbReference type="ChEBI" id="CHEBI:136286"/>
        <dbReference type="ChEBI" id="CHEBI:136373"/>
    </reaction>
    <physiologicalReaction direction="left-to-right" evidence="13">
        <dbReference type="Rhea" id="RHEA:52097"/>
    </physiologicalReaction>
</comment>
<dbReference type="GO" id="GO:0012505">
    <property type="term" value="C:endomembrane system"/>
    <property type="evidence" value="ECO:0007669"/>
    <property type="project" value="UniProtKB-SubCell"/>
</dbReference>
<reference evidence="18" key="1">
    <citation type="submission" date="2017-09" db="EMBL/GenBank/DDBJ databases">
        <title>Contemporary evolution of a Lepidopteran species, Heliothis virescens, in response to modern agricultural practices.</title>
        <authorList>
            <person name="Fritz M.L."/>
            <person name="Deyonke A.M."/>
            <person name="Papanicolaou A."/>
            <person name="Micinski S."/>
            <person name="Westbrook J."/>
            <person name="Gould F."/>
        </authorList>
    </citation>
    <scope>NUCLEOTIDE SEQUENCE [LARGE SCALE GENOMIC DNA]</scope>
    <source>
        <strain evidence="18">HvINT-</strain>
        <tissue evidence="18">Whole body</tissue>
    </source>
</reference>
<evidence type="ECO:0000256" key="9">
    <source>
        <dbReference type="ARBA" id="ARBA00047863"/>
    </source>
</evidence>
<gene>
    <name evidence="18" type="ORF">B5V51_13962</name>
</gene>
<dbReference type="PANTHER" id="PTHR10989:SF16">
    <property type="entry name" value="AT02829P-RELATED"/>
    <property type="match status" value="1"/>
</dbReference>
<comment type="similarity">
    <text evidence="3">Belongs to the AIG1 family.</text>
</comment>
<dbReference type="InterPro" id="IPR006838">
    <property type="entry name" value="ADTRP_AIG1"/>
</dbReference>
<comment type="catalytic activity">
    <reaction evidence="11">
        <text>12-(9Z-octadecenoyloxy)-octadecanoate + H2O = 12-hydroxyoctadecanoate + (9Z)-octadecenoate + H(+)</text>
        <dbReference type="Rhea" id="RHEA:52060"/>
        <dbReference type="ChEBI" id="CHEBI:15377"/>
        <dbReference type="ChEBI" id="CHEBI:15378"/>
        <dbReference type="ChEBI" id="CHEBI:30823"/>
        <dbReference type="ChEBI" id="CHEBI:84201"/>
        <dbReference type="ChEBI" id="CHEBI:136302"/>
    </reaction>
    <physiologicalReaction direction="left-to-right" evidence="11">
        <dbReference type="Rhea" id="RHEA:52061"/>
    </physiologicalReaction>
</comment>
<dbReference type="AlphaFoldDB" id="A0A2A4ITZ9"/>
<comment type="subcellular location">
    <subcellularLocation>
        <location evidence="2">Endomembrane system</location>
        <topology evidence="2">Multi-pass membrane protein</topology>
    </subcellularLocation>
</comment>
<comment type="catalytic activity">
    <reaction evidence="9">
        <text>9-hexadecanoyloxy-octadecanoate + H2O = 9-hydroxy-octadecanoate + hexadecanoate + H(+)</text>
        <dbReference type="Rhea" id="RHEA:52052"/>
        <dbReference type="ChEBI" id="CHEBI:7896"/>
        <dbReference type="ChEBI" id="CHEBI:15377"/>
        <dbReference type="ChEBI" id="CHEBI:15378"/>
        <dbReference type="ChEBI" id="CHEBI:83670"/>
        <dbReference type="ChEBI" id="CHEBI:136286"/>
    </reaction>
    <physiologicalReaction direction="left-to-right" evidence="9">
        <dbReference type="Rhea" id="RHEA:52053"/>
    </physiologicalReaction>
</comment>
<evidence type="ECO:0000256" key="4">
    <source>
        <dbReference type="ARBA" id="ARBA00022692"/>
    </source>
</evidence>
<comment type="catalytic activity">
    <reaction evidence="14">
        <text>13-(9Z-octadecenoyloxy)-octadecanoate + H2O = 13-hydroxy-octadecanoate + (9Z)-octadecenoate + H(+)</text>
        <dbReference type="Rhea" id="RHEA:52064"/>
        <dbReference type="ChEBI" id="CHEBI:15377"/>
        <dbReference type="ChEBI" id="CHEBI:15378"/>
        <dbReference type="ChEBI" id="CHEBI:30823"/>
        <dbReference type="ChEBI" id="CHEBI:136303"/>
        <dbReference type="ChEBI" id="CHEBI:136304"/>
    </reaction>
    <physiologicalReaction direction="left-to-right" evidence="14">
        <dbReference type="Rhea" id="RHEA:52065"/>
    </physiologicalReaction>
</comment>
<evidence type="ECO:0000313" key="18">
    <source>
        <dbReference type="EMBL" id="PCG62652.1"/>
    </source>
</evidence>
<evidence type="ECO:0000256" key="6">
    <source>
        <dbReference type="ARBA" id="ARBA00023136"/>
    </source>
</evidence>
<organism evidence="18">
    <name type="scientific">Heliothis virescens</name>
    <name type="common">Tobacco budworm moth</name>
    <dbReference type="NCBI Taxonomy" id="7102"/>
    <lineage>
        <taxon>Eukaryota</taxon>
        <taxon>Metazoa</taxon>
        <taxon>Ecdysozoa</taxon>
        <taxon>Arthropoda</taxon>
        <taxon>Hexapoda</taxon>
        <taxon>Insecta</taxon>
        <taxon>Pterygota</taxon>
        <taxon>Neoptera</taxon>
        <taxon>Endopterygota</taxon>
        <taxon>Lepidoptera</taxon>
        <taxon>Glossata</taxon>
        <taxon>Ditrysia</taxon>
        <taxon>Noctuoidea</taxon>
        <taxon>Noctuidae</taxon>
        <taxon>Heliothinae</taxon>
        <taxon>Heliothis</taxon>
    </lineage>
</organism>
<name>A0A2A4ITZ9_HELVI</name>
<evidence type="ECO:0000256" key="3">
    <source>
        <dbReference type="ARBA" id="ARBA00009300"/>
    </source>
</evidence>
<evidence type="ECO:0000256" key="5">
    <source>
        <dbReference type="ARBA" id="ARBA00022989"/>
    </source>
</evidence>
<feature type="transmembrane region" description="Helical" evidence="17">
    <location>
        <begin position="164"/>
        <end position="184"/>
    </location>
</feature>
<dbReference type="PANTHER" id="PTHR10989">
    <property type="entry name" value="ANDROGEN-INDUCED PROTEIN 1-RELATED"/>
    <property type="match status" value="1"/>
</dbReference>
<dbReference type="GO" id="GO:0016020">
    <property type="term" value="C:membrane"/>
    <property type="evidence" value="ECO:0007669"/>
    <property type="project" value="InterPro"/>
</dbReference>
<evidence type="ECO:0000256" key="1">
    <source>
        <dbReference type="ARBA" id="ARBA00000923"/>
    </source>
</evidence>
<evidence type="ECO:0000256" key="7">
    <source>
        <dbReference type="ARBA" id="ARBA00047368"/>
    </source>
</evidence>
<proteinExistence type="inferred from homology"/>
<evidence type="ECO:0000256" key="10">
    <source>
        <dbReference type="ARBA" id="ARBA00048680"/>
    </source>
</evidence>
<evidence type="ECO:0000256" key="12">
    <source>
        <dbReference type="ARBA" id="ARBA00048800"/>
    </source>
</evidence>
<protein>
    <recommendedName>
        <fullName evidence="19">Androgen-dependent TFPI-regulating protein</fullName>
    </recommendedName>
</protein>
<evidence type="ECO:0000256" key="11">
    <source>
        <dbReference type="ARBA" id="ARBA00048701"/>
    </source>
</evidence>
<comment type="catalytic activity">
    <reaction evidence="8">
        <text>13-octadecanoyloxy-octadecanoate + H2O = 13-hydroxy-octadecanoate + octadecanoate + H(+)</text>
        <dbReference type="Rhea" id="RHEA:52084"/>
        <dbReference type="ChEBI" id="CHEBI:15377"/>
        <dbReference type="ChEBI" id="CHEBI:15378"/>
        <dbReference type="ChEBI" id="CHEBI:25629"/>
        <dbReference type="ChEBI" id="CHEBI:136304"/>
        <dbReference type="ChEBI" id="CHEBI:136335"/>
    </reaction>
    <physiologicalReaction direction="left-to-right" evidence="8">
        <dbReference type="Rhea" id="RHEA:52085"/>
    </physiologicalReaction>
</comment>
<dbReference type="Pfam" id="PF04750">
    <property type="entry name" value="Far-17a_AIG1"/>
    <property type="match status" value="1"/>
</dbReference>
<feature type="transmembrane region" description="Helical" evidence="17">
    <location>
        <begin position="6"/>
        <end position="27"/>
    </location>
</feature>
<accession>A0A2A4ITZ9</accession>
<keyword evidence="6 17" id="KW-0472">Membrane</keyword>
<keyword evidence="5 17" id="KW-1133">Transmembrane helix</keyword>
<comment type="caution">
    <text evidence="18">The sequence shown here is derived from an EMBL/GenBank/DDBJ whole genome shotgun (WGS) entry which is preliminary data.</text>
</comment>
<comment type="catalytic activity">
    <reaction evidence="12">
        <text>9-(9Z-octadecenoyloxy)-octadecanoate + H2O = 9-hydroxy-octadecanoate + (9Z)-octadecenoate + H(+)</text>
        <dbReference type="Rhea" id="RHEA:52048"/>
        <dbReference type="ChEBI" id="CHEBI:15377"/>
        <dbReference type="ChEBI" id="CHEBI:15378"/>
        <dbReference type="ChEBI" id="CHEBI:30823"/>
        <dbReference type="ChEBI" id="CHEBI:136282"/>
        <dbReference type="ChEBI" id="CHEBI:136286"/>
    </reaction>
    <physiologicalReaction direction="left-to-right" evidence="12">
        <dbReference type="Rhea" id="RHEA:52049"/>
    </physiologicalReaction>
</comment>
<keyword evidence="4 17" id="KW-0812">Transmembrane</keyword>
<comment type="catalytic activity">
    <reaction evidence="10">
        <text>12-octadecanoyloxy-octadecanoate + H2O = 12-hydroxyoctadecanoate + octadecanoate + H(+)</text>
        <dbReference type="Rhea" id="RHEA:52080"/>
        <dbReference type="ChEBI" id="CHEBI:15377"/>
        <dbReference type="ChEBI" id="CHEBI:15378"/>
        <dbReference type="ChEBI" id="CHEBI:25629"/>
        <dbReference type="ChEBI" id="CHEBI:84201"/>
        <dbReference type="ChEBI" id="CHEBI:136330"/>
    </reaction>
    <physiologicalReaction direction="left-to-right" evidence="10">
        <dbReference type="Rhea" id="RHEA:52081"/>
    </physiologicalReaction>
</comment>
<evidence type="ECO:0000256" key="17">
    <source>
        <dbReference type="SAM" id="Phobius"/>
    </source>
</evidence>
<evidence type="ECO:0000256" key="2">
    <source>
        <dbReference type="ARBA" id="ARBA00004127"/>
    </source>
</evidence>
<evidence type="ECO:0000256" key="16">
    <source>
        <dbReference type="ARBA" id="ARBA00049428"/>
    </source>
</evidence>